<keyword evidence="2" id="KW-1185">Reference proteome</keyword>
<gene>
    <name evidence="1" type="ORF">BLNAU_1403</name>
</gene>
<protein>
    <submittedName>
        <fullName evidence="1">Uncharacterized protein</fullName>
    </submittedName>
</protein>
<evidence type="ECO:0000313" key="1">
    <source>
        <dbReference type="EMBL" id="KAK2963834.1"/>
    </source>
</evidence>
<reference evidence="1 2" key="1">
    <citation type="journal article" date="2022" name="bioRxiv">
        <title>Genomics of Preaxostyla Flagellates Illuminates Evolutionary Transitions and the Path Towards Mitochondrial Loss.</title>
        <authorList>
            <person name="Novak L.V.F."/>
            <person name="Treitli S.C."/>
            <person name="Pyrih J."/>
            <person name="Halakuc P."/>
            <person name="Pipaliya S.V."/>
            <person name="Vacek V."/>
            <person name="Brzon O."/>
            <person name="Soukal P."/>
            <person name="Eme L."/>
            <person name="Dacks J.B."/>
            <person name="Karnkowska A."/>
            <person name="Elias M."/>
            <person name="Hampl V."/>
        </authorList>
    </citation>
    <scope>NUCLEOTIDE SEQUENCE [LARGE SCALE GENOMIC DNA]</scope>
    <source>
        <strain evidence="1">NAU3</strain>
        <tissue evidence="1">Gut</tissue>
    </source>
</reference>
<dbReference type="Proteomes" id="UP001281761">
    <property type="component" value="Unassembled WGS sequence"/>
</dbReference>
<sequence>MSTSSFTSASSIAGVLVEPLHNRRCHPRKLTSRLPSLLVGMTIVCGCHICRLSHKSFDWRLFLKHLRKTRHTRDSTDRPSAVLPNVDVGRFCVDCATAKARHSPDRRPRDVWMDIPADPQRPSARTMLSAAKRGVFRLS</sequence>
<name>A0ABQ9YJ92_9EUKA</name>
<organism evidence="1 2">
    <name type="scientific">Blattamonas nauphoetae</name>
    <dbReference type="NCBI Taxonomy" id="2049346"/>
    <lineage>
        <taxon>Eukaryota</taxon>
        <taxon>Metamonada</taxon>
        <taxon>Preaxostyla</taxon>
        <taxon>Oxymonadida</taxon>
        <taxon>Blattamonas</taxon>
    </lineage>
</organism>
<evidence type="ECO:0000313" key="2">
    <source>
        <dbReference type="Proteomes" id="UP001281761"/>
    </source>
</evidence>
<comment type="caution">
    <text evidence="1">The sequence shown here is derived from an EMBL/GenBank/DDBJ whole genome shotgun (WGS) entry which is preliminary data.</text>
</comment>
<proteinExistence type="predicted"/>
<dbReference type="EMBL" id="JARBJD010000005">
    <property type="protein sequence ID" value="KAK2963834.1"/>
    <property type="molecule type" value="Genomic_DNA"/>
</dbReference>
<accession>A0ABQ9YJ92</accession>